<gene>
    <name evidence="1" type="ORF">BST29_22820</name>
</gene>
<keyword evidence="2" id="KW-1185">Reference proteome</keyword>
<name>A0ABX3SMR7_MYCMA</name>
<feature type="non-terminal residue" evidence="1">
    <location>
        <position position="60"/>
    </location>
</feature>
<protein>
    <recommendedName>
        <fullName evidence="3">DUF222 domain-containing protein</fullName>
    </recommendedName>
</protein>
<reference evidence="1 2" key="1">
    <citation type="submission" date="2017-02" db="EMBL/GenBank/DDBJ databases">
        <title>The new phylogeny of genus Mycobacterium.</title>
        <authorList>
            <person name="Tortoli E."/>
            <person name="Trovato A."/>
            <person name="Cirillo D.M."/>
        </authorList>
    </citation>
    <scope>NUCLEOTIDE SEQUENCE [LARGE SCALE GENOMIC DNA]</scope>
    <source>
        <strain evidence="1 2">IP1130001</strain>
    </source>
</reference>
<sequence length="60" mass="6529">MAGSVVDREAITAAFDALDAAVDAVVGLDFEALSIPERLALLERCERVRRRVPAIEHPLI</sequence>
<comment type="caution">
    <text evidence="1">The sequence shown here is derived from an EMBL/GenBank/DDBJ whole genome shotgun (WGS) entry which is preliminary data.</text>
</comment>
<dbReference type="Proteomes" id="UP000243140">
    <property type="component" value="Unassembled WGS sequence"/>
</dbReference>
<dbReference type="EMBL" id="MVHV01000036">
    <property type="protein sequence ID" value="ORA77729.1"/>
    <property type="molecule type" value="Genomic_DNA"/>
</dbReference>
<accession>A0ABX3SMR7</accession>
<organism evidence="1 2">
    <name type="scientific">Mycobacterium malmoense</name>
    <dbReference type="NCBI Taxonomy" id="1780"/>
    <lineage>
        <taxon>Bacteria</taxon>
        <taxon>Bacillati</taxon>
        <taxon>Actinomycetota</taxon>
        <taxon>Actinomycetes</taxon>
        <taxon>Mycobacteriales</taxon>
        <taxon>Mycobacteriaceae</taxon>
        <taxon>Mycobacterium</taxon>
    </lineage>
</organism>
<evidence type="ECO:0000313" key="1">
    <source>
        <dbReference type="EMBL" id="ORA77729.1"/>
    </source>
</evidence>
<evidence type="ECO:0000313" key="2">
    <source>
        <dbReference type="Proteomes" id="UP000243140"/>
    </source>
</evidence>
<proteinExistence type="predicted"/>
<evidence type="ECO:0008006" key="3">
    <source>
        <dbReference type="Google" id="ProtNLM"/>
    </source>
</evidence>